<evidence type="ECO:0000313" key="10">
    <source>
        <dbReference type="Proteomes" id="UP000316181"/>
    </source>
</evidence>
<dbReference type="PIRSF" id="PIRSF000194">
    <property type="entry name" value="DHFR"/>
    <property type="match status" value="1"/>
</dbReference>
<evidence type="ECO:0000313" key="9">
    <source>
        <dbReference type="EMBL" id="TQK75458.1"/>
    </source>
</evidence>
<dbReference type="GO" id="GO:0046655">
    <property type="term" value="P:folic acid metabolic process"/>
    <property type="evidence" value="ECO:0007669"/>
    <property type="project" value="TreeGrafter"/>
</dbReference>
<dbReference type="GO" id="GO:0050661">
    <property type="term" value="F:NADP binding"/>
    <property type="evidence" value="ECO:0007669"/>
    <property type="project" value="InterPro"/>
</dbReference>
<dbReference type="EC" id="1.5.1.3" evidence="3"/>
<keyword evidence="10" id="KW-1185">Reference proteome</keyword>
<comment type="pathway">
    <text evidence="1">Cofactor biosynthesis; tetrahydrofolate biosynthesis; 5,6,7,8-tetrahydrofolate from 7,8-dihydrofolate: step 1/1.</text>
</comment>
<dbReference type="PRINTS" id="PR00070">
    <property type="entry name" value="DHFR"/>
</dbReference>
<comment type="similarity">
    <text evidence="2 7">Belongs to the dihydrofolate reductase family.</text>
</comment>
<feature type="domain" description="DHFR" evidence="8">
    <location>
        <begin position="8"/>
        <end position="204"/>
    </location>
</feature>
<evidence type="ECO:0000256" key="1">
    <source>
        <dbReference type="ARBA" id="ARBA00004903"/>
    </source>
</evidence>
<dbReference type="GO" id="GO:0046654">
    <property type="term" value="P:tetrahydrofolate biosynthetic process"/>
    <property type="evidence" value="ECO:0007669"/>
    <property type="project" value="UniProtKB-UniPathway"/>
</dbReference>
<dbReference type="InterPro" id="IPR024072">
    <property type="entry name" value="DHFR-like_dom_sf"/>
</dbReference>
<reference evidence="9 10" key="1">
    <citation type="submission" date="2019-06" db="EMBL/GenBank/DDBJ databases">
        <title>Sequencing the genomes of 1000 actinobacteria strains.</title>
        <authorList>
            <person name="Klenk H.-P."/>
        </authorList>
    </citation>
    <scope>NUCLEOTIDE SEQUENCE [LARGE SCALE GENOMIC DNA]</scope>
    <source>
        <strain evidence="9 10">DSM 10596</strain>
    </source>
</reference>
<evidence type="ECO:0000256" key="2">
    <source>
        <dbReference type="ARBA" id="ARBA00009539"/>
    </source>
</evidence>
<protein>
    <recommendedName>
        <fullName evidence="3">dihydrofolate reductase</fullName>
        <ecNumber evidence="3">1.5.1.3</ecNumber>
    </recommendedName>
</protein>
<evidence type="ECO:0000256" key="3">
    <source>
        <dbReference type="ARBA" id="ARBA00012856"/>
    </source>
</evidence>
<dbReference type="Gene3D" id="3.40.430.10">
    <property type="entry name" value="Dihydrofolate Reductase, subunit A"/>
    <property type="match status" value="1"/>
</dbReference>
<keyword evidence="6" id="KW-0560">Oxidoreductase</keyword>
<gene>
    <name evidence="9" type="ORF">FB389_0085</name>
</gene>
<evidence type="ECO:0000256" key="5">
    <source>
        <dbReference type="ARBA" id="ARBA00022857"/>
    </source>
</evidence>
<keyword evidence="5" id="KW-0521">NADP</keyword>
<accession>A0A542SLL9</accession>
<dbReference type="PROSITE" id="PS00075">
    <property type="entry name" value="DHFR_1"/>
    <property type="match status" value="1"/>
</dbReference>
<dbReference type="OrthoDB" id="9804315at2"/>
<evidence type="ECO:0000259" key="8">
    <source>
        <dbReference type="PROSITE" id="PS51330"/>
    </source>
</evidence>
<dbReference type="PROSITE" id="PS51330">
    <property type="entry name" value="DHFR_2"/>
    <property type="match status" value="1"/>
</dbReference>
<dbReference type="GO" id="GO:0006730">
    <property type="term" value="P:one-carbon metabolic process"/>
    <property type="evidence" value="ECO:0007669"/>
    <property type="project" value="UniProtKB-KW"/>
</dbReference>
<evidence type="ECO:0000256" key="4">
    <source>
        <dbReference type="ARBA" id="ARBA00022563"/>
    </source>
</evidence>
<organism evidence="9 10">
    <name type="scientific">Rarobacter incanus</name>
    <dbReference type="NCBI Taxonomy" id="153494"/>
    <lineage>
        <taxon>Bacteria</taxon>
        <taxon>Bacillati</taxon>
        <taxon>Actinomycetota</taxon>
        <taxon>Actinomycetes</taxon>
        <taxon>Micrococcales</taxon>
        <taxon>Rarobacteraceae</taxon>
        <taxon>Rarobacter</taxon>
    </lineage>
</organism>
<dbReference type="GO" id="GO:0005829">
    <property type="term" value="C:cytosol"/>
    <property type="evidence" value="ECO:0007669"/>
    <property type="project" value="TreeGrafter"/>
</dbReference>
<keyword evidence="4" id="KW-0554">One-carbon metabolism</keyword>
<proteinExistence type="inferred from homology"/>
<dbReference type="PANTHER" id="PTHR48069">
    <property type="entry name" value="DIHYDROFOLATE REDUCTASE"/>
    <property type="match status" value="1"/>
</dbReference>
<comment type="caution">
    <text evidence="9">The sequence shown here is derived from an EMBL/GenBank/DDBJ whole genome shotgun (WGS) entry which is preliminary data.</text>
</comment>
<dbReference type="InterPro" id="IPR001796">
    <property type="entry name" value="DHFR_dom"/>
</dbReference>
<dbReference type="AlphaFoldDB" id="A0A542SLL9"/>
<dbReference type="RefSeq" id="WP_142110865.1">
    <property type="nucleotide sequence ID" value="NZ_BAAATB010000005.1"/>
</dbReference>
<dbReference type="GO" id="GO:0046452">
    <property type="term" value="P:dihydrofolate metabolic process"/>
    <property type="evidence" value="ECO:0007669"/>
    <property type="project" value="TreeGrafter"/>
</dbReference>
<name>A0A542SLL9_9MICO</name>
<evidence type="ECO:0000256" key="6">
    <source>
        <dbReference type="ARBA" id="ARBA00023002"/>
    </source>
</evidence>
<dbReference type="GO" id="GO:0004146">
    <property type="term" value="F:dihydrofolate reductase activity"/>
    <property type="evidence" value="ECO:0007669"/>
    <property type="project" value="UniProtKB-EC"/>
</dbReference>
<sequence length="204" mass="21724">MNPATGPRIGLIWAQARDRVIGSQGKMPWHIPEDLAYFRTVTTGSPVIMGRRTWESLPPRFRPLPGRDNIVVSSTIRALPGARVVGSLADAYKVAQAVTSATGRRSGAGAGSGGQRGAAEEHCAKDATVWVVGGGQLYAASIRDAAVIHVTEIDATIVGDTRAPQIPAHWVPSSVGRWQESASGQRFRHVVYEPADSVDRLAVP</sequence>
<evidence type="ECO:0000256" key="7">
    <source>
        <dbReference type="RuleBase" id="RU004474"/>
    </source>
</evidence>
<dbReference type="Pfam" id="PF00186">
    <property type="entry name" value="DHFR_1"/>
    <property type="match status" value="2"/>
</dbReference>
<dbReference type="UniPathway" id="UPA00077">
    <property type="reaction ID" value="UER00158"/>
</dbReference>
<dbReference type="EMBL" id="VFNV01000001">
    <property type="protein sequence ID" value="TQK75458.1"/>
    <property type="molecule type" value="Genomic_DNA"/>
</dbReference>
<dbReference type="InterPro" id="IPR012259">
    <property type="entry name" value="DHFR"/>
</dbReference>
<dbReference type="InterPro" id="IPR017925">
    <property type="entry name" value="DHFR_CS"/>
</dbReference>
<dbReference type="PANTHER" id="PTHR48069:SF3">
    <property type="entry name" value="DIHYDROFOLATE REDUCTASE"/>
    <property type="match status" value="1"/>
</dbReference>
<dbReference type="SUPFAM" id="SSF53597">
    <property type="entry name" value="Dihydrofolate reductase-like"/>
    <property type="match status" value="1"/>
</dbReference>
<dbReference type="Proteomes" id="UP000316181">
    <property type="component" value="Unassembled WGS sequence"/>
</dbReference>
<dbReference type="CDD" id="cd00209">
    <property type="entry name" value="DHFR"/>
    <property type="match status" value="1"/>
</dbReference>